<keyword evidence="7" id="KW-0645">Protease</keyword>
<dbReference type="NCBIfam" id="TIGR02412">
    <property type="entry name" value="pepN_strep_liv"/>
    <property type="match status" value="1"/>
</dbReference>
<organism evidence="17 18">
    <name type="scientific">Flexivirga oryzae</name>
    <dbReference type="NCBI Taxonomy" id="1794944"/>
    <lineage>
        <taxon>Bacteria</taxon>
        <taxon>Bacillati</taxon>
        <taxon>Actinomycetota</taxon>
        <taxon>Actinomycetes</taxon>
        <taxon>Micrococcales</taxon>
        <taxon>Dermacoccaceae</taxon>
        <taxon>Flexivirga</taxon>
    </lineage>
</organism>
<feature type="domain" description="Peptidase M1 membrane alanine aminopeptidase" evidence="14">
    <location>
        <begin position="243"/>
        <end position="455"/>
    </location>
</feature>
<dbReference type="SUPFAM" id="SSF63737">
    <property type="entry name" value="Leukotriene A4 hydrolase N-terminal domain"/>
    <property type="match status" value="1"/>
</dbReference>
<comment type="cofactor">
    <cofactor evidence="2">
        <name>Zn(2+)</name>
        <dbReference type="ChEBI" id="CHEBI:29105"/>
    </cofactor>
</comment>
<dbReference type="PRINTS" id="PR00756">
    <property type="entry name" value="ALADIPTASE"/>
</dbReference>
<evidence type="ECO:0000256" key="11">
    <source>
        <dbReference type="ARBA" id="ARBA00023049"/>
    </source>
</evidence>
<evidence type="ECO:0000256" key="10">
    <source>
        <dbReference type="ARBA" id="ARBA00022833"/>
    </source>
</evidence>
<dbReference type="SUPFAM" id="SSF55486">
    <property type="entry name" value="Metalloproteases ('zincins'), catalytic domain"/>
    <property type="match status" value="1"/>
</dbReference>
<dbReference type="InterPro" id="IPR001930">
    <property type="entry name" value="Peptidase_M1"/>
</dbReference>
<dbReference type="CDD" id="cd09602">
    <property type="entry name" value="M1_APN"/>
    <property type="match status" value="1"/>
</dbReference>
<dbReference type="EC" id="3.4.11.2" evidence="4"/>
<dbReference type="InterPro" id="IPR012778">
    <property type="entry name" value="Pept_M1_aminopeptidase"/>
</dbReference>
<dbReference type="Pfam" id="PF01433">
    <property type="entry name" value="Peptidase_M1"/>
    <property type="match status" value="1"/>
</dbReference>
<dbReference type="InterPro" id="IPR042097">
    <property type="entry name" value="Aminopeptidase_N-like_N_sf"/>
</dbReference>
<dbReference type="PANTHER" id="PTHR11533">
    <property type="entry name" value="PROTEASE M1 ZINC METALLOPROTEASE"/>
    <property type="match status" value="1"/>
</dbReference>
<dbReference type="Gene3D" id="2.60.40.1730">
    <property type="entry name" value="tricorn interacting facor f3 domain"/>
    <property type="match status" value="1"/>
</dbReference>
<proteinExistence type="inferred from homology"/>
<feature type="domain" description="Aminopeptidase N-like N-terminal" evidence="16">
    <location>
        <begin position="113"/>
        <end position="194"/>
    </location>
</feature>
<dbReference type="Pfam" id="PF17900">
    <property type="entry name" value="Peptidase_M1_N"/>
    <property type="match status" value="1"/>
</dbReference>
<keyword evidence="6 17" id="KW-0031">Aminopeptidase</keyword>
<dbReference type="GO" id="GO:0005737">
    <property type="term" value="C:cytoplasm"/>
    <property type="evidence" value="ECO:0007669"/>
    <property type="project" value="TreeGrafter"/>
</dbReference>
<dbReference type="FunFam" id="1.10.390.10:FF:000004">
    <property type="entry name" value="Aminopeptidase N"/>
    <property type="match status" value="1"/>
</dbReference>
<dbReference type="Proteomes" id="UP000559182">
    <property type="component" value="Unassembled WGS sequence"/>
</dbReference>
<keyword evidence="18" id="KW-1185">Reference proteome</keyword>
<evidence type="ECO:0000259" key="16">
    <source>
        <dbReference type="Pfam" id="PF17900"/>
    </source>
</evidence>
<dbReference type="GO" id="GO:0005615">
    <property type="term" value="C:extracellular space"/>
    <property type="evidence" value="ECO:0007669"/>
    <property type="project" value="TreeGrafter"/>
</dbReference>
<comment type="caution">
    <text evidence="17">The sequence shown here is derived from an EMBL/GenBank/DDBJ whole genome shotgun (WGS) entry which is preliminary data.</text>
</comment>
<evidence type="ECO:0000256" key="2">
    <source>
        <dbReference type="ARBA" id="ARBA00001947"/>
    </source>
</evidence>
<name>A0A839NDU1_9MICO</name>
<dbReference type="GO" id="GO:0042277">
    <property type="term" value="F:peptide binding"/>
    <property type="evidence" value="ECO:0007669"/>
    <property type="project" value="TreeGrafter"/>
</dbReference>
<dbReference type="GO" id="GO:0016285">
    <property type="term" value="F:alanyl aminopeptidase activity"/>
    <property type="evidence" value="ECO:0007669"/>
    <property type="project" value="UniProtKB-EC"/>
</dbReference>
<dbReference type="InterPro" id="IPR014782">
    <property type="entry name" value="Peptidase_M1_dom"/>
</dbReference>
<dbReference type="Pfam" id="PF11838">
    <property type="entry name" value="ERAP1_C"/>
    <property type="match status" value="1"/>
</dbReference>
<protein>
    <recommendedName>
        <fullName evidence="5">Aminopeptidase N</fullName>
        <ecNumber evidence="4">3.4.11.2</ecNumber>
    </recommendedName>
    <alternativeName>
        <fullName evidence="12">Alanine aminopeptidase</fullName>
    </alternativeName>
    <alternativeName>
        <fullName evidence="13">Lysyl aminopeptidase</fullName>
    </alternativeName>
</protein>
<dbReference type="GO" id="GO:0006508">
    <property type="term" value="P:proteolysis"/>
    <property type="evidence" value="ECO:0007669"/>
    <property type="project" value="UniProtKB-KW"/>
</dbReference>
<keyword evidence="8" id="KW-0479">Metal-binding</keyword>
<keyword evidence="10" id="KW-0862">Zinc</keyword>
<feature type="domain" description="ERAP1-like C-terminal" evidence="15">
    <location>
        <begin position="534"/>
        <end position="847"/>
    </location>
</feature>
<evidence type="ECO:0000256" key="9">
    <source>
        <dbReference type="ARBA" id="ARBA00022801"/>
    </source>
</evidence>
<dbReference type="InterPro" id="IPR050344">
    <property type="entry name" value="Peptidase_M1_aminopeptidases"/>
</dbReference>
<dbReference type="AlphaFoldDB" id="A0A839NDU1"/>
<dbReference type="GO" id="GO:0016020">
    <property type="term" value="C:membrane"/>
    <property type="evidence" value="ECO:0007669"/>
    <property type="project" value="TreeGrafter"/>
</dbReference>
<reference evidence="17 18" key="1">
    <citation type="submission" date="2020-08" db="EMBL/GenBank/DDBJ databases">
        <title>Sequencing the genomes of 1000 actinobacteria strains.</title>
        <authorList>
            <person name="Klenk H.-P."/>
        </authorList>
    </citation>
    <scope>NUCLEOTIDE SEQUENCE [LARGE SCALE GENOMIC DNA]</scope>
    <source>
        <strain evidence="17 18">DSM 105369</strain>
    </source>
</reference>
<evidence type="ECO:0000256" key="8">
    <source>
        <dbReference type="ARBA" id="ARBA00022723"/>
    </source>
</evidence>
<evidence type="ECO:0000259" key="14">
    <source>
        <dbReference type="Pfam" id="PF01433"/>
    </source>
</evidence>
<accession>A0A839NDU1</accession>
<dbReference type="InterPro" id="IPR027268">
    <property type="entry name" value="Peptidase_M4/M1_CTD_sf"/>
</dbReference>
<evidence type="ECO:0000256" key="5">
    <source>
        <dbReference type="ARBA" id="ARBA00015611"/>
    </source>
</evidence>
<dbReference type="RefSeq" id="WP_183321108.1">
    <property type="nucleotide sequence ID" value="NZ_JACHVQ010000002.1"/>
</dbReference>
<evidence type="ECO:0000256" key="12">
    <source>
        <dbReference type="ARBA" id="ARBA00029811"/>
    </source>
</evidence>
<dbReference type="GO" id="GO:0043171">
    <property type="term" value="P:peptide catabolic process"/>
    <property type="evidence" value="ECO:0007669"/>
    <property type="project" value="TreeGrafter"/>
</dbReference>
<evidence type="ECO:0000313" key="17">
    <source>
        <dbReference type="EMBL" id="MBB2892692.1"/>
    </source>
</evidence>
<comment type="catalytic activity">
    <reaction evidence="1">
        <text>Release of an N-terminal amino acid, Xaa-|-Yaa- from a peptide, amide or arylamide. Xaa is preferably Ala, but may be most amino acids including Pro (slow action). When a terminal hydrophobic residue is followed by a prolyl residue, the two may be released as an intact Xaa-Pro dipeptide.</text>
        <dbReference type="EC" id="3.4.11.2"/>
    </reaction>
</comment>
<comment type="similarity">
    <text evidence="3">Belongs to the peptidase M1 family.</text>
</comment>
<evidence type="ECO:0000256" key="1">
    <source>
        <dbReference type="ARBA" id="ARBA00000098"/>
    </source>
</evidence>
<dbReference type="GO" id="GO:0008270">
    <property type="term" value="F:zinc ion binding"/>
    <property type="evidence" value="ECO:0007669"/>
    <property type="project" value="InterPro"/>
</dbReference>
<evidence type="ECO:0000259" key="15">
    <source>
        <dbReference type="Pfam" id="PF11838"/>
    </source>
</evidence>
<evidence type="ECO:0000256" key="13">
    <source>
        <dbReference type="ARBA" id="ARBA00031533"/>
    </source>
</evidence>
<evidence type="ECO:0000256" key="7">
    <source>
        <dbReference type="ARBA" id="ARBA00022670"/>
    </source>
</evidence>
<keyword evidence="11" id="KW-0482">Metalloprotease</keyword>
<dbReference type="InterPro" id="IPR024571">
    <property type="entry name" value="ERAP1-like_C_dom"/>
</dbReference>
<evidence type="ECO:0000256" key="6">
    <source>
        <dbReference type="ARBA" id="ARBA00022438"/>
    </source>
</evidence>
<dbReference type="GO" id="GO:0070006">
    <property type="term" value="F:metalloaminopeptidase activity"/>
    <property type="evidence" value="ECO:0007669"/>
    <property type="project" value="TreeGrafter"/>
</dbReference>
<dbReference type="InterPro" id="IPR045357">
    <property type="entry name" value="Aminopeptidase_N-like_N"/>
</dbReference>
<evidence type="ECO:0000256" key="4">
    <source>
        <dbReference type="ARBA" id="ARBA00012564"/>
    </source>
</evidence>
<dbReference type="PANTHER" id="PTHR11533:SF174">
    <property type="entry name" value="PUROMYCIN-SENSITIVE AMINOPEPTIDASE-RELATED"/>
    <property type="match status" value="1"/>
</dbReference>
<evidence type="ECO:0000256" key="3">
    <source>
        <dbReference type="ARBA" id="ARBA00010136"/>
    </source>
</evidence>
<evidence type="ECO:0000313" key="18">
    <source>
        <dbReference type="Proteomes" id="UP000559182"/>
    </source>
</evidence>
<keyword evidence="9 17" id="KW-0378">Hydrolase</keyword>
<sequence>MSAPDLNLTRDECAVRSGRITVDTHRVDLDLRDLDRAEVQTFASRSTIRFTSTHESTWLDLVADEVTSLTVNGTSTDAGYDGARVSVGGLRTGGDVNEVVVEARCQYSHTGEGMHRFTDPVDEKTYAYTHFEPTDARRAFACFEQPDLKARFTFSVTAPADCRIFGNQPAVEQVSQDGTSTVTFAPTPPLSSYLTAVAAGPFHHVTDVWRADRADGSTLEVPLGAICRASMAAHLDADDIFRITKQGLSFFDEAFRFPYPWGKYDQIFLPEYNLGAMEHPGLVTFSEAAYLFRGTPSEAQREARAEVIMHEMAHMWFGDLATPRWWDDTWLKESFADLMGYLAGAEAAGFPGSWVTFALNRKQWAYTQDQLPTTHPIVADIPDLEAARQNFDGITYAKGASVLKQLMAYAGRDEFFRAAQLYFQRHAFGSTGLQDLIDALQESSDSDLASWVPTWLETTGASVIGVERDGEQLYLTTDSRDVVAGQQVDRKHRVVVSTFALGDDGLERSARVDVTIDAPRVAVPLQAGTQVDAVVANDDDLSYALLRLDDRSVETLLGNLSSVQPTLTRAVVWSALWNAVRDAQLSATTYLEAAARNAATESDAGLLAMLLGQAHAAITDYLPPAERPAAATKLVRCIDEGLSAAPAGSDLQRAWAHALAGTAGLSPAGEAPVRHTLDGRVDGLELTPSLRWGLLAALAELGAVDEARLRDEYTADPTMSGAVARDRALASLPGVTTKQRVWRELTTDTTLTNDRQRALLAGFATGPDQDVAEFAGPYFEQVTGWWREQTMAMAARVAAGLFPRTSVDDGVTDNPVVAAAERWLAIHQDAPRALRRIVIEQSDHTRRRLTAQHASA</sequence>
<dbReference type="EMBL" id="JACHVQ010000002">
    <property type="protein sequence ID" value="MBB2892692.1"/>
    <property type="molecule type" value="Genomic_DNA"/>
</dbReference>
<gene>
    <name evidence="17" type="ORF">FHU39_002710</name>
</gene>
<dbReference type="Gene3D" id="1.10.390.10">
    <property type="entry name" value="Neutral Protease Domain 2"/>
    <property type="match status" value="1"/>
</dbReference>